<protein>
    <submittedName>
        <fullName evidence="4">Sulfotransferase domain-containing protein</fullName>
    </submittedName>
</protein>
<evidence type="ECO:0000313" key="5">
    <source>
        <dbReference type="Proteomes" id="UP001597201"/>
    </source>
</evidence>
<sequence>MKFKDYVKKYIPPKYEMYAGTVYHNFLSIFRRKIKIDKNEKIVIVVSSPHKVGSTWIYNILRRLTGFHDIFPPYKIFTEYRKVKIPLDDLIPYFNKLKNGKGYIFKSHSLPPKKSESYIRYITVIRDPRDVFVSLAHYVSNLPVELGGWGEEFRNKTIKSKITDLIEKGDFMFDLYNEWSNYDNCLLLKYEDLKSDIYSCTNQIVKYCSVNAPIEQIEKAINLNDFAKVSGRKSGVENKKSFYRKGIVGDWKNIFDEELLNILYTSKKGRWKILIEELGYPI</sequence>
<accession>A0ABW3Y5B5</accession>
<proteinExistence type="inferred from homology"/>
<dbReference type="InterPro" id="IPR027417">
    <property type="entry name" value="P-loop_NTPase"/>
</dbReference>
<dbReference type="InterPro" id="IPR000863">
    <property type="entry name" value="Sulfotransferase_dom"/>
</dbReference>
<gene>
    <name evidence="4" type="ORF">ACFQ39_14530</name>
</gene>
<comment type="similarity">
    <text evidence="1">Belongs to the sulfotransferase 1 family.</text>
</comment>
<dbReference type="EMBL" id="JBHTMY010000004">
    <property type="protein sequence ID" value="MFD1316839.1"/>
    <property type="molecule type" value="Genomic_DNA"/>
</dbReference>
<evidence type="ECO:0000256" key="2">
    <source>
        <dbReference type="ARBA" id="ARBA00022679"/>
    </source>
</evidence>
<dbReference type="Gene3D" id="3.40.50.300">
    <property type="entry name" value="P-loop containing nucleotide triphosphate hydrolases"/>
    <property type="match status" value="1"/>
</dbReference>
<evidence type="ECO:0000313" key="4">
    <source>
        <dbReference type="EMBL" id="MFD1316839.1"/>
    </source>
</evidence>
<dbReference type="Pfam" id="PF00685">
    <property type="entry name" value="Sulfotransfer_1"/>
    <property type="match status" value="1"/>
</dbReference>
<evidence type="ECO:0000256" key="1">
    <source>
        <dbReference type="ARBA" id="ARBA00005771"/>
    </source>
</evidence>
<organism evidence="4 5">
    <name type="scientific">Namhaeicola litoreus</name>
    <dbReference type="NCBI Taxonomy" id="1052145"/>
    <lineage>
        <taxon>Bacteria</taxon>
        <taxon>Pseudomonadati</taxon>
        <taxon>Bacteroidota</taxon>
        <taxon>Flavobacteriia</taxon>
        <taxon>Flavobacteriales</taxon>
        <taxon>Flavobacteriaceae</taxon>
        <taxon>Namhaeicola</taxon>
    </lineage>
</organism>
<keyword evidence="2" id="KW-0808">Transferase</keyword>
<dbReference type="PANTHER" id="PTHR11783">
    <property type="entry name" value="SULFOTRANSFERASE SULT"/>
    <property type="match status" value="1"/>
</dbReference>
<evidence type="ECO:0000259" key="3">
    <source>
        <dbReference type="Pfam" id="PF00685"/>
    </source>
</evidence>
<dbReference type="SUPFAM" id="SSF52540">
    <property type="entry name" value="P-loop containing nucleoside triphosphate hydrolases"/>
    <property type="match status" value="1"/>
</dbReference>
<keyword evidence="5" id="KW-1185">Reference proteome</keyword>
<reference evidence="5" key="1">
    <citation type="journal article" date="2019" name="Int. J. Syst. Evol. Microbiol.">
        <title>The Global Catalogue of Microorganisms (GCM) 10K type strain sequencing project: providing services to taxonomists for standard genome sequencing and annotation.</title>
        <authorList>
            <consortium name="The Broad Institute Genomics Platform"/>
            <consortium name="The Broad Institute Genome Sequencing Center for Infectious Disease"/>
            <person name="Wu L."/>
            <person name="Ma J."/>
        </authorList>
    </citation>
    <scope>NUCLEOTIDE SEQUENCE [LARGE SCALE GENOMIC DNA]</scope>
    <source>
        <strain evidence="5">CCUG 61485</strain>
    </source>
</reference>
<feature type="domain" description="Sulfotransferase" evidence="3">
    <location>
        <begin position="44"/>
        <end position="261"/>
    </location>
</feature>
<dbReference type="RefSeq" id="WP_377180273.1">
    <property type="nucleotide sequence ID" value="NZ_JBHTMY010000004.1"/>
</dbReference>
<name>A0ABW3Y5B5_9FLAO</name>
<dbReference type="Proteomes" id="UP001597201">
    <property type="component" value="Unassembled WGS sequence"/>
</dbReference>
<comment type="caution">
    <text evidence="4">The sequence shown here is derived from an EMBL/GenBank/DDBJ whole genome shotgun (WGS) entry which is preliminary data.</text>
</comment>